<evidence type="ECO:0000313" key="4">
    <source>
        <dbReference type="EMBL" id="TFB13900.1"/>
    </source>
</evidence>
<keyword evidence="3" id="KW-0812">Transmembrane</keyword>
<dbReference type="RefSeq" id="WP_134341328.1">
    <property type="nucleotide sequence ID" value="NZ_SOPW01000021.1"/>
</dbReference>
<dbReference type="OrthoDB" id="2967834at2"/>
<protein>
    <recommendedName>
        <fullName evidence="6">Prepilin-type N-terminal cleavage/methylation domain-containing protein</fullName>
    </recommendedName>
</protein>
<evidence type="ECO:0000313" key="5">
    <source>
        <dbReference type="Proteomes" id="UP000297975"/>
    </source>
</evidence>
<sequence>MIKNERGLTLVEVLTTLILTFIIGTLVFSVAISAINNYQHSEIQSQAQSEVNRFILNLTEIHQSHSTYTITRIDASSYQVTMDGNTYTFDSALDNVELYINHKIWQNGSLLTDHLLEVGHSKEIDHREKQDLFIKVTDSNPRFKTIEISTSISRLSGTGGS</sequence>
<proteinExistence type="predicted"/>
<keyword evidence="5" id="KW-1185">Reference proteome</keyword>
<keyword evidence="3" id="KW-1133">Transmembrane helix</keyword>
<name>A0A4Y8IDD6_9BACI</name>
<gene>
    <name evidence="4" type="ORF">E3U55_15160</name>
</gene>
<dbReference type="EMBL" id="SOPW01000021">
    <property type="protein sequence ID" value="TFB13900.1"/>
    <property type="molecule type" value="Genomic_DNA"/>
</dbReference>
<dbReference type="PROSITE" id="PS00409">
    <property type="entry name" value="PROKAR_NTER_METHYL"/>
    <property type="match status" value="1"/>
</dbReference>
<evidence type="ECO:0000256" key="3">
    <source>
        <dbReference type="SAM" id="Phobius"/>
    </source>
</evidence>
<evidence type="ECO:0008006" key="6">
    <source>
        <dbReference type="Google" id="ProtNLM"/>
    </source>
</evidence>
<organism evidence="4 5">
    <name type="scientific">Filobacillus milosensis</name>
    <dbReference type="NCBI Taxonomy" id="94137"/>
    <lineage>
        <taxon>Bacteria</taxon>
        <taxon>Bacillati</taxon>
        <taxon>Bacillota</taxon>
        <taxon>Bacilli</taxon>
        <taxon>Bacillales</taxon>
        <taxon>Bacillaceae</taxon>
        <taxon>Filobacillus</taxon>
    </lineage>
</organism>
<evidence type="ECO:0000256" key="1">
    <source>
        <dbReference type="ARBA" id="ARBA00004241"/>
    </source>
</evidence>
<accession>A0A4Y8IDD6</accession>
<keyword evidence="3" id="KW-0472">Membrane</keyword>
<keyword evidence="2" id="KW-0178">Competence</keyword>
<reference evidence="4 5" key="1">
    <citation type="submission" date="2019-03" db="EMBL/GenBank/DDBJ databases">
        <authorList>
            <person name="He R.-H."/>
        </authorList>
    </citation>
    <scope>NUCLEOTIDE SEQUENCE [LARGE SCALE GENOMIC DNA]</scope>
    <source>
        <strain evidence="5">SH 714</strain>
    </source>
</reference>
<comment type="caution">
    <text evidence="4">The sequence shown here is derived from an EMBL/GenBank/DDBJ whole genome shotgun (WGS) entry which is preliminary data.</text>
</comment>
<dbReference type="AlphaFoldDB" id="A0A4Y8IDD6"/>
<dbReference type="GO" id="GO:0009986">
    <property type="term" value="C:cell surface"/>
    <property type="evidence" value="ECO:0007669"/>
    <property type="project" value="UniProtKB-SubCell"/>
</dbReference>
<dbReference type="InterPro" id="IPR012902">
    <property type="entry name" value="N_methyl_site"/>
</dbReference>
<feature type="transmembrane region" description="Helical" evidence="3">
    <location>
        <begin position="12"/>
        <end position="35"/>
    </location>
</feature>
<dbReference type="GO" id="GO:0030420">
    <property type="term" value="P:establishment of competence for transformation"/>
    <property type="evidence" value="ECO:0007669"/>
    <property type="project" value="UniProtKB-KW"/>
</dbReference>
<comment type="subcellular location">
    <subcellularLocation>
        <location evidence="1">Cell surface</location>
    </subcellularLocation>
</comment>
<evidence type="ECO:0000256" key="2">
    <source>
        <dbReference type="ARBA" id="ARBA00023287"/>
    </source>
</evidence>
<dbReference type="Proteomes" id="UP000297975">
    <property type="component" value="Unassembled WGS sequence"/>
</dbReference>